<organism evidence="10 11">
    <name type="scientific">Methylobacterium longum</name>
    <dbReference type="NCBI Taxonomy" id="767694"/>
    <lineage>
        <taxon>Bacteria</taxon>
        <taxon>Pseudomonadati</taxon>
        <taxon>Pseudomonadota</taxon>
        <taxon>Alphaproteobacteria</taxon>
        <taxon>Hyphomicrobiales</taxon>
        <taxon>Methylobacteriaceae</taxon>
        <taxon>Methylobacterium</taxon>
    </lineage>
</organism>
<dbReference type="Gene3D" id="3.90.550.10">
    <property type="entry name" value="Spore Coat Polysaccharide Biosynthesis Protein SpsA, Chain A"/>
    <property type="match status" value="1"/>
</dbReference>
<evidence type="ECO:0000256" key="5">
    <source>
        <dbReference type="ARBA" id="ARBA00022679"/>
    </source>
</evidence>
<reference evidence="11" key="1">
    <citation type="journal article" date="2019" name="Int. J. Syst. Evol. Microbiol.">
        <title>The Global Catalogue of Microorganisms (GCM) 10K type strain sequencing project: providing services to taxonomists for standard genome sequencing and annotation.</title>
        <authorList>
            <consortium name="The Broad Institute Genomics Platform"/>
            <consortium name="The Broad Institute Genome Sequencing Center for Infectious Disease"/>
            <person name="Wu L."/>
            <person name="Ma J."/>
        </authorList>
    </citation>
    <scope>NUCLEOTIDE SEQUENCE [LARGE SCALE GENOMIC DNA]</scope>
    <source>
        <strain evidence="11">CECT 7806</strain>
    </source>
</reference>
<dbReference type="Pfam" id="PF00535">
    <property type="entry name" value="Glycos_transf_2"/>
    <property type="match status" value="1"/>
</dbReference>
<dbReference type="PANTHER" id="PTHR43179:SF7">
    <property type="entry name" value="RHAMNOSYLTRANSFERASE WBBL"/>
    <property type="match status" value="1"/>
</dbReference>
<evidence type="ECO:0000313" key="11">
    <source>
        <dbReference type="Proteomes" id="UP001244297"/>
    </source>
</evidence>
<keyword evidence="7" id="KW-1133">Transmembrane helix</keyword>
<evidence type="ECO:0000259" key="9">
    <source>
        <dbReference type="Pfam" id="PF00535"/>
    </source>
</evidence>
<dbReference type="PANTHER" id="PTHR43179">
    <property type="entry name" value="RHAMNOSYLTRANSFERASE WBBL"/>
    <property type="match status" value="1"/>
</dbReference>
<dbReference type="EMBL" id="JAUFPT010000038">
    <property type="protein sequence ID" value="MDN3571555.1"/>
    <property type="molecule type" value="Genomic_DNA"/>
</dbReference>
<dbReference type="Proteomes" id="UP001244297">
    <property type="component" value="Unassembled WGS sequence"/>
</dbReference>
<dbReference type="RefSeq" id="WP_238293582.1">
    <property type="nucleotide sequence ID" value="NZ_BPQS01000072.1"/>
</dbReference>
<accession>A0ABT8APM5</accession>
<dbReference type="Pfam" id="PF13506">
    <property type="entry name" value="Glyco_transf_21"/>
    <property type="match status" value="1"/>
</dbReference>
<evidence type="ECO:0000256" key="6">
    <source>
        <dbReference type="ARBA" id="ARBA00022692"/>
    </source>
</evidence>
<name>A0ABT8APM5_9HYPH</name>
<feature type="domain" description="Glycosyltransferase 2-like" evidence="9">
    <location>
        <begin position="7"/>
        <end position="130"/>
    </location>
</feature>
<dbReference type="InterPro" id="IPR029044">
    <property type="entry name" value="Nucleotide-diphossugar_trans"/>
</dbReference>
<proteinExistence type="predicted"/>
<dbReference type="InterPro" id="IPR025993">
    <property type="entry name" value="Ceramide_glucosylTrfase"/>
</dbReference>
<dbReference type="CDD" id="cd04186">
    <property type="entry name" value="GT_2_like_c"/>
    <property type="match status" value="1"/>
</dbReference>
<comment type="pathway">
    <text evidence="2">Lipid metabolism; sphingolipid metabolism.</text>
</comment>
<keyword evidence="5" id="KW-0808">Transferase</keyword>
<evidence type="ECO:0000313" key="10">
    <source>
        <dbReference type="EMBL" id="MDN3571555.1"/>
    </source>
</evidence>
<evidence type="ECO:0000256" key="4">
    <source>
        <dbReference type="ARBA" id="ARBA00022676"/>
    </source>
</evidence>
<sequence>MSPVGLSVLIVTYNAGRDIDTCLELLAASRIERPYEVILVDNASTDGTPERVAQAFPRVRVIAERTNHGFAGGNAVALAHATGETILLLNPDAFLRDPEALPGLMAHLDAHPELGAVGPRLTFPDGAHQVGDAGYEPRPLSILVHAGGLSGRFGLRGLYLASRQAGGRQALDVDWICGACLLLRRSAIDAIGGLRSPMFLYGEDVDWGCRLRDAGWRVAYLPGIAVVHLQGGSGSTRSARWLDGLAAIYRLRNAGRALSSPAFFSGPLRLGFTLRALAYGVAARLRGQPDLARKAEDMRRFAGHLRSLRQ</sequence>
<gene>
    <name evidence="10" type="ORF">QWZ18_13095</name>
</gene>
<protein>
    <submittedName>
        <fullName evidence="10">Glycosyltransferase family 2 protein</fullName>
    </submittedName>
</protein>
<keyword evidence="11" id="KW-1185">Reference proteome</keyword>
<dbReference type="InterPro" id="IPR001173">
    <property type="entry name" value="Glyco_trans_2-like"/>
</dbReference>
<keyword evidence="6" id="KW-0812">Transmembrane</keyword>
<evidence type="ECO:0000256" key="3">
    <source>
        <dbReference type="ARBA" id="ARBA00004991"/>
    </source>
</evidence>
<evidence type="ECO:0000256" key="1">
    <source>
        <dbReference type="ARBA" id="ARBA00004141"/>
    </source>
</evidence>
<evidence type="ECO:0000256" key="7">
    <source>
        <dbReference type="ARBA" id="ARBA00022989"/>
    </source>
</evidence>
<comment type="caution">
    <text evidence="10">The sequence shown here is derived from an EMBL/GenBank/DDBJ whole genome shotgun (WGS) entry which is preliminary data.</text>
</comment>
<evidence type="ECO:0000256" key="8">
    <source>
        <dbReference type="ARBA" id="ARBA00023136"/>
    </source>
</evidence>
<comment type="subcellular location">
    <subcellularLocation>
        <location evidence="1">Membrane</location>
        <topology evidence="1">Multi-pass membrane protein</topology>
    </subcellularLocation>
</comment>
<comment type="pathway">
    <text evidence="3">Sphingolipid metabolism.</text>
</comment>
<keyword evidence="4" id="KW-0328">Glycosyltransferase</keyword>
<dbReference type="SUPFAM" id="SSF53448">
    <property type="entry name" value="Nucleotide-diphospho-sugar transferases"/>
    <property type="match status" value="1"/>
</dbReference>
<keyword evidence="8" id="KW-0472">Membrane</keyword>
<evidence type="ECO:0000256" key="2">
    <source>
        <dbReference type="ARBA" id="ARBA00004760"/>
    </source>
</evidence>